<evidence type="ECO:0000313" key="2">
    <source>
        <dbReference type="EMBL" id="KAG0587875.1"/>
    </source>
</evidence>
<keyword evidence="3" id="KW-1185">Reference proteome</keyword>
<comment type="caution">
    <text evidence="2">The sequence shown here is derived from an EMBL/GenBank/DDBJ whole genome shotgun (WGS) entry which is preliminary data.</text>
</comment>
<protein>
    <submittedName>
        <fullName evidence="2">Uncharacterized protein</fullName>
    </submittedName>
</protein>
<accession>A0A8T0IXE9</accession>
<evidence type="ECO:0000313" key="3">
    <source>
        <dbReference type="Proteomes" id="UP000822688"/>
    </source>
</evidence>
<gene>
    <name evidence="2" type="ORF">KC19_2G198200</name>
</gene>
<dbReference type="AlphaFoldDB" id="A0A8T0IXE9"/>
<dbReference type="PANTHER" id="PTHR34364">
    <property type="entry name" value="WAS/WASL-INTERACTING FAMILY PROTEIN"/>
    <property type="match status" value="1"/>
</dbReference>
<evidence type="ECO:0000256" key="1">
    <source>
        <dbReference type="SAM" id="MobiDB-lite"/>
    </source>
</evidence>
<dbReference type="Proteomes" id="UP000822688">
    <property type="component" value="Chromosome 2"/>
</dbReference>
<organism evidence="2 3">
    <name type="scientific">Ceratodon purpureus</name>
    <name type="common">Fire moss</name>
    <name type="synonym">Dicranum purpureum</name>
    <dbReference type="NCBI Taxonomy" id="3225"/>
    <lineage>
        <taxon>Eukaryota</taxon>
        <taxon>Viridiplantae</taxon>
        <taxon>Streptophyta</taxon>
        <taxon>Embryophyta</taxon>
        <taxon>Bryophyta</taxon>
        <taxon>Bryophytina</taxon>
        <taxon>Bryopsida</taxon>
        <taxon>Dicranidae</taxon>
        <taxon>Pseudoditrichales</taxon>
        <taxon>Ditrichaceae</taxon>
        <taxon>Ceratodon</taxon>
    </lineage>
</organism>
<dbReference type="EMBL" id="CM026422">
    <property type="protein sequence ID" value="KAG0587875.1"/>
    <property type="molecule type" value="Genomic_DNA"/>
</dbReference>
<reference evidence="2" key="1">
    <citation type="submission" date="2020-06" db="EMBL/GenBank/DDBJ databases">
        <title>WGS assembly of Ceratodon purpureus strain R40.</title>
        <authorList>
            <person name="Carey S.B."/>
            <person name="Jenkins J."/>
            <person name="Shu S."/>
            <person name="Lovell J.T."/>
            <person name="Sreedasyam A."/>
            <person name="Maumus F."/>
            <person name="Tiley G.P."/>
            <person name="Fernandez-Pozo N."/>
            <person name="Barry K."/>
            <person name="Chen C."/>
            <person name="Wang M."/>
            <person name="Lipzen A."/>
            <person name="Daum C."/>
            <person name="Saski C.A."/>
            <person name="Payton A.C."/>
            <person name="Mcbreen J.C."/>
            <person name="Conrad R.E."/>
            <person name="Kollar L.M."/>
            <person name="Olsson S."/>
            <person name="Huttunen S."/>
            <person name="Landis J.B."/>
            <person name="Wickett N.J."/>
            <person name="Johnson M.G."/>
            <person name="Rensing S.A."/>
            <person name="Grimwood J."/>
            <person name="Schmutz J."/>
            <person name="Mcdaniel S.F."/>
        </authorList>
    </citation>
    <scope>NUCLEOTIDE SEQUENCE</scope>
    <source>
        <strain evidence="2">R40</strain>
    </source>
</reference>
<dbReference type="PANTHER" id="PTHR34364:SF1">
    <property type="entry name" value="WAS_WASL-INTERACTING FAMILY PROTEIN"/>
    <property type="match status" value="1"/>
</dbReference>
<sequence length="179" mass="19675">MSEPQNPPKLFLHKPKKASHPPGGEMGEQVVRVPVVQQPAAATAVPTAPLKPPFWYRYRAGVGALLLVNLGIGGYVLSRPKPVLDSQLHKGAIEPEPAKAKSAPEQVPVPVVAAAVAAPEWAPPPKVTISEEEQRQVLEWILQERRKVKTQNKAEKARIDEEKKMLKQFLRASHLPPLL</sequence>
<feature type="region of interest" description="Disordered" evidence="1">
    <location>
        <begin position="1"/>
        <end position="25"/>
    </location>
</feature>
<name>A0A8T0IXE9_CERPU</name>
<proteinExistence type="predicted"/>